<dbReference type="PANTHER" id="PTHR35696">
    <property type="entry name" value="ELECTRON CARRIER/IRON ION-BINDING PROTEIN"/>
    <property type="match status" value="1"/>
</dbReference>
<reference evidence="2 3" key="1">
    <citation type="submission" date="2020-06" db="EMBL/GenBank/DDBJ databases">
        <title>WGS assembly of Ceratodon purpureus strain R40.</title>
        <authorList>
            <person name="Carey S.B."/>
            <person name="Jenkins J."/>
            <person name="Shu S."/>
            <person name="Lovell J.T."/>
            <person name="Sreedasyam A."/>
            <person name="Maumus F."/>
            <person name="Tiley G.P."/>
            <person name="Fernandez-Pozo N."/>
            <person name="Barry K."/>
            <person name="Chen C."/>
            <person name="Wang M."/>
            <person name="Lipzen A."/>
            <person name="Daum C."/>
            <person name="Saski C.A."/>
            <person name="Payton A.C."/>
            <person name="Mcbreen J.C."/>
            <person name="Conrad R.E."/>
            <person name="Kollar L.M."/>
            <person name="Olsson S."/>
            <person name="Huttunen S."/>
            <person name="Landis J.B."/>
            <person name="Wickett N.J."/>
            <person name="Johnson M.G."/>
            <person name="Rensing S.A."/>
            <person name="Grimwood J."/>
            <person name="Schmutz J."/>
            <person name="Mcdaniel S.F."/>
        </authorList>
    </citation>
    <scope>NUCLEOTIDE SEQUENCE [LARGE SCALE GENOMIC DNA]</scope>
    <source>
        <strain evidence="2 3">R40</strain>
    </source>
</reference>
<name>A0A8T0HHJ3_CERPU</name>
<feature type="region of interest" description="Disordered" evidence="1">
    <location>
        <begin position="407"/>
        <end position="496"/>
    </location>
</feature>
<evidence type="ECO:0000313" key="3">
    <source>
        <dbReference type="Proteomes" id="UP000822688"/>
    </source>
</evidence>
<feature type="compositionally biased region" description="Basic and acidic residues" evidence="1">
    <location>
        <begin position="457"/>
        <end position="468"/>
    </location>
</feature>
<accession>A0A8T0HHJ3</accession>
<evidence type="ECO:0000256" key="1">
    <source>
        <dbReference type="SAM" id="MobiDB-lite"/>
    </source>
</evidence>
<comment type="caution">
    <text evidence="2">The sequence shown here is derived from an EMBL/GenBank/DDBJ whole genome shotgun (WGS) entry which is preliminary data.</text>
</comment>
<sequence length="543" mass="59840">MEVEGSASKVSDTSTTPTASSPAPNGSTPGTPETTSTMTQKEILRERYLKGVKKRKCAVCGNTARARCPFRACKTCCNKMKNACEIHANKPKQTSTPPVLDPHDPRWAAAVNAMPFGSPYARPPYMSPAAYNAAQMGMAAYRAGYTPPQSRPLAPGQYAAQNARPYMAPHATLEQQELQRLKFMKAAIQAANREAQITSTWRTQKMKDFFDGELSAEDEAFDRYVFNMTLLEEVFLTTTTTPTGLSADGKLLVGGGEALDEIDEKDVSDTLMVVDGLRLRRAMNATRKETSRSRLKITIDRSLQVLKRGQQEADDFADEDDYMQGLLYGRRRDLKRFKATSKEGKDCLKRIDLFDTLLQKTSQIHSRADIESCGEMYRQNFGRGLDVLLPHLSRNVENILGGQIREVSGDIATPSETPSRGDIPGEAATSLDSRATPAAADSGKEGIADELQNSRDPALDVEVKDSGEQGRQTNKLQEKSSPHVKWKGLNADTSGSRSKVEEWPRLHKGFLAGHGWWQVEVDEQSAQIACQNLLLSSQSVEVL</sequence>
<dbReference type="Proteomes" id="UP000822688">
    <property type="component" value="Chromosome 6"/>
</dbReference>
<dbReference type="OrthoDB" id="1915989at2759"/>
<dbReference type="PANTHER" id="PTHR35696:SF1">
    <property type="entry name" value="ELECTRON CARRIER_IRON ION-BINDING PROTEIN"/>
    <property type="match status" value="1"/>
</dbReference>
<evidence type="ECO:0000313" key="2">
    <source>
        <dbReference type="EMBL" id="KAG0570287.1"/>
    </source>
</evidence>
<keyword evidence="3" id="KW-1185">Reference proteome</keyword>
<organism evidence="2 3">
    <name type="scientific">Ceratodon purpureus</name>
    <name type="common">Fire moss</name>
    <name type="synonym">Dicranum purpureum</name>
    <dbReference type="NCBI Taxonomy" id="3225"/>
    <lineage>
        <taxon>Eukaryota</taxon>
        <taxon>Viridiplantae</taxon>
        <taxon>Streptophyta</taxon>
        <taxon>Embryophyta</taxon>
        <taxon>Bryophyta</taxon>
        <taxon>Bryophytina</taxon>
        <taxon>Bryopsida</taxon>
        <taxon>Dicranidae</taxon>
        <taxon>Pseudoditrichales</taxon>
        <taxon>Ditrichaceae</taxon>
        <taxon>Ceratodon</taxon>
    </lineage>
</organism>
<feature type="compositionally biased region" description="Low complexity" evidence="1">
    <location>
        <begin position="11"/>
        <end position="39"/>
    </location>
</feature>
<protein>
    <submittedName>
        <fullName evidence="2">Uncharacterized protein</fullName>
    </submittedName>
</protein>
<feature type="region of interest" description="Disordered" evidence="1">
    <location>
        <begin position="1"/>
        <end position="42"/>
    </location>
</feature>
<gene>
    <name evidence="2" type="ORF">KC19_6G151300</name>
</gene>
<dbReference type="EMBL" id="CM026427">
    <property type="protein sequence ID" value="KAG0570287.1"/>
    <property type="molecule type" value="Genomic_DNA"/>
</dbReference>
<proteinExistence type="predicted"/>
<dbReference type="AlphaFoldDB" id="A0A8T0HHJ3"/>